<dbReference type="RefSeq" id="WP_094233649.1">
    <property type="nucleotide sequence ID" value="NZ_CP016199.1"/>
</dbReference>
<dbReference type="AlphaFoldDB" id="A0A223AR57"/>
<keyword evidence="1" id="KW-0472">Membrane</keyword>
<sequence>MSPEALGTIILGLSTLAGLIYSLSKLVSEPINRLDKSVSAFTAQVEILSKNISKIEDDVKAQELHDQESHTRMWTKHNEHDNRLNEHEKRIGILENRKEK</sequence>
<evidence type="ECO:0000256" key="1">
    <source>
        <dbReference type="SAM" id="Phobius"/>
    </source>
</evidence>
<protein>
    <submittedName>
        <fullName evidence="2">Uncharacterized protein</fullName>
    </submittedName>
</protein>
<dbReference type="Proteomes" id="UP000214689">
    <property type="component" value="Chromosome"/>
</dbReference>
<keyword evidence="3" id="KW-1185">Reference proteome</keyword>
<proteinExistence type="predicted"/>
<organism evidence="2 3">
    <name type="scientific">Mogibacterium pumilum</name>
    <dbReference type="NCBI Taxonomy" id="86332"/>
    <lineage>
        <taxon>Bacteria</taxon>
        <taxon>Bacillati</taxon>
        <taxon>Bacillota</taxon>
        <taxon>Clostridia</taxon>
        <taxon>Peptostreptococcales</taxon>
        <taxon>Anaerovoracaceae</taxon>
        <taxon>Mogibacterium</taxon>
    </lineage>
</organism>
<dbReference type="EMBL" id="CP016199">
    <property type="protein sequence ID" value="ASS37422.1"/>
    <property type="molecule type" value="Genomic_DNA"/>
</dbReference>
<evidence type="ECO:0000313" key="2">
    <source>
        <dbReference type="EMBL" id="ASS37422.1"/>
    </source>
</evidence>
<reference evidence="3" key="1">
    <citation type="submission" date="2016-05" db="EMBL/GenBank/DDBJ databases">
        <authorList>
            <person name="Holder M.E."/>
            <person name="Ajami N.J."/>
            <person name="Petrosino J.F."/>
        </authorList>
    </citation>
    <scope>NUCLEOTIDE SEQUENCE [LARGE SCALE GENOMIC DNA]</scope>
    <source>
        <strain evidence="3">ATCC 700696</strain>
    </source>
</reference>
<feature type="transmembrane region" description="Helical" evidence="1">
    <location>
        <begin position="6"/>
        <end position="24"/>
    </location>
</feature>
<name>A0A223AR57_9FIRM</name>
<gene>
    <name evidence="2" type="ORF">AXF17_02355</name>
</gene>
<evidence type="ECO:0000313" key="3">
    <source>
        <dbReference type="Proteomes" id="UP000214689"/>
    </source>
</evidence>
<keyword evidence="1" id="KW-0812">Transmembrane</keyword>
<accession>A0A223AR57</accession>
<keyword evidence="1" id="KW-1133">Transmembrane helix</keyword>
<dbReference type="OrthoDB" id="1853150at2"/>